<dbReference type="Proteomes" id="UP001248709">
    <property type="component" value="Unassembled WGS sequence"/>
</dbReference>
<organism evidence="3 4">
    <name type="scientific">Paenibacillus forsythiae</name>
    <dbReference type="NCBI Taxonomy" id="365616"/>
    <lineage>
        <taxon>Bacteria</taxon>
        <taxon>Bacillati</taxon>
        <taxon>Bacillota</taxon>
        <taxon>Bacilli</taxon>
        <taxon>Bacillales</taxon>
        <taxon>Paenibacillaceae</taxon>
        <taxon>Paenibacillus</taxon>
    </lineage>
</organism>
<feature type="signal peptide" evidence="2">
    <location>
        <begin position="1"/>
        <end position="28"/>
    </location>
</feature>
<dbReference type="InterPro" id="IPR018389">
    <property type="entry name" value="DctP_fam"/>
</dbReference>
<evidence type="ECO:0000313" key="3">
    <source>
        <dbReference type="EMBL" id="MDT3425847.1"/>
    </source>
</evidence>
<reference evidence="3 4" key="1">
    <citation type="submission" date="2023-07" db="EMBL/GenBank/DDBJ databases">
        <title>Genomic Encyclopedia of Type Strains, Phase IV (KMG-IV): sequencing the most valuable type-strain genomes for metagenomic binning, comparative biology and taxonomic classification.</title>
        <authorList>
            <person name="Goeker M."/>
        </authorList>
    </citation>
    <scope>NUCLEOTIDE SEQUENCE [LARGE SCALE GENOMIC DNA]</scope>
    <source>
        <strain evidence="3 4">T98</strain>
    </source>
</reference>
<dbReference type="RefSeq" id="WP_025701377.1">
    <property type="nucleotide sequence ID" value="NZ_JAUSUY010000004.1"/>
</dbReference>
<dbReference type="NCBIfam" id="NF037995">
    <property type="entry name" value="TRAP_S1"/>
    <property type="match status" value="1"/>
</dbReference>
<accession>A0ABU3H4U2</accession>
<evidence type="ECO:0000256" key="2">
    <source>
        <dbReference type="SAM" id="SignalP"/>
    </source>
</evidence>
<proteinExistence type="predicted"/>
<keyword evidence="4" id="KW-1185">Reference proteome</keyword>
<comment type="caution">
    <text evidence="3">The sequence shown here is derived from an EMBL/GenBank/DDBJ whole genome shotgun (WGS) entry which is preliminary data.</text>
</comment>
<dbReference type="SUPFAM" id="SSF53850">
    <property type="entry name" value="Periplasmic binding protein-like II"/>
    <property type="match status" value="1"/>
</dbReference>
<dbReference type="InterPro" id="IPR038404">
    <property type="entry name" value="TRAP_DctP_sf"/>
</dbReference>
<dbReference type="PANTHER" id="PTHR33376:SF15">
    <property type="entry name" value="BLL6794 PROTEIN"/>
    <property type="match status" value="1"/>
</dbReference>
<sequence length="349" mass="38416">MKKWWMGISLLLIVVLLAACGSKSNAPASGNTSTSSGDKPIELTYAFFAPSTTFPAKQMEKWKEEVEKRTNGKVTVKLFPGGTLLTDKNMYDGVKSGVADIGLSVMTYEPGRFPLMTIAEMPSGFPNAKVASQVVYDLMQEYPQDAFKDMKLITAFATEPAYLQTKDPISTLSDLKGKQIRISGALAPVLKGVGASPVGMSQSEAVEALQTGVISGYVSSREVLKDLKFAEMVKYETNYPLTVSTFAAVMNKDKWDSLPPDVQKVINDLGPEIAAWAGEFLDTSVKGAMEWAQTEQGFKVIELSPEEKKVWDEKLKPFQDKTVSDLQAKGLPAEEFRKRVYELKDQYSK</sequence>
<dbReference type="PANTHER" id="PTHR33376">
    <property type="match status" value="1"/>
</dbReference>
<gene>
    <name evidence="3" type="ORF">J2Z22_001366</name>
</gene>
<dbReference type="PROSITE" id="PS51257">
    <property type="entry name" value="PROKAR_LIPOPROTEIN"/>
    <property type="match status" value="1"/>
</dbReference>
<dbReference type="Gene3D" id="3.40.190.170">
    <property type="entry name" value="Bacterial extracellular solute-binding protein, family 7"/>
    <property type="match status" value="1"/>
</dbReference>
<dbReference type="EMBL" id="JAUSUY010000004">
    <property type="protein sequence ID" value="MDT3425847.1"/>
    <property type="molecule type" value="Genomic_DNA"/>
</dbReference>
<keyword evidence="1 2" id="KW-0732">Signal</keyword>
<protein>
    <submittedName>
        <fullName evidence="3">TRAP-type C4-dicarboxylate transport system substrate-binding protein</fullName>
    </submittedName>
</protein>
<evidence type="ECO:0000256" key="1">
    <source>
        <dbReference type="ARBA" id="ARBA00022729"/>
    </source>
</evidence>
<evidence type="ECO:0000313" key="4">
    <source>
        <dbReference type="Proteomes" id="UP001248709"/>
    </source>
</evidence>
<dbReference type="CDD" id="cd13665">
    <property type="entry name" value="PBP2_TRAP_Dctp3_4"/>
    <property type="match status" value="1"/>
</dbReference>
<dbReference type="Pfam" id="PF03480">
    <property type="entry name" value="DctP"/>
    <property type="match status" value="1"/>
</dbReference>
<feature type="chain" id="PRO_5047140391" evidence="2">
    <location>
        <begin position="29"/>
        <end position="349"/>
    </location>
</feature>
<name>A0ABU3H4U2_9BACL</name>